<proteinExistence type="predicted"/>
<keyword evidence="2" id="KW-1185">Reference proteome</keyword>
<evidence type="ECO:0000313" key="1">
    <source>
        <dbReference type="EMBL" id="MFM0594012.1"/>
    </source>
</evidence>
<evidence type="ECO:0000313" key="2">
    <source>
        <dbReference type="Proteomes" id="UP001629367"/>
    </source>
</evidence>
<comment type="caution">
    <text evidence="1">The sequence shown here is derived from an EMBL/GenBank/DDBJ whole genome shotgun (WGS) entry which is preliminary data.</text>
</comment>
<sequence length="140" mass="14829">MAKSITNTTDLLSIYEKASAVATVPGVSASLGGWNAKAVQIDVTGYAQQYVEIPAHDPANLMFVMVTYGPGSERPLTVSEITEAQFHRFAAIGYDPRSSDVSETAAIEAALNLAEGIAPNVLRHQAEGKKEKAGGYRFAA</sequence>
<name>A0ABW9D859_9BURK</name>
<dbReference type="Proteomes" id="UP001629367">
    <property type="component" value="Unassembled WGS sequence"/>
</dbReference>
<reference evidence="1 2" key="1">
    <citation type="journal article" date="2024" name="Chem. Sci.">
        <title>Discovery of megapolipeptins by genome mining of a Burkholderiales bacteria collection.</title>
        <authorList>
            <person name="Paulo B.S."/>
            <person name="Recchia M.J.J."/>
            <person name="Lee S."/>
            <person name="Fergusson C.H."/>
            <person name="Romanowski S.B."/>
            <person name="Hernandez A."/>
            <person name="Krull N."/>
            <person name="Liu D.Y."/>
            <person name="Cavanagh H."/>
            <person name="Bos A."/>
            <person name="Gray C.A."/>
            <person name="Murphy B.T."/>
            <person name="Linington R.G."/>
            <person name="Eustaquio A.S."/>
        </authorList>
    </citation>
    <scope>NUCLEOTIDE SEQUENCE [LARGE SCALE GENOMIC DNA]</scope>
    <source>
        <strain evidence="1 2">RL17-335-BIF-A</strain>
    </source>
</reference>
<gene>
    <name evidence="1" type="ORF">PQQ68_13375</name>
</gene>
<accession>A0ABW9D859</accession>
<dbReference type="EMBL" id="JAQQBZ010000007">
    <property type="protein sequence ID" value="MFM0594012.1"/>
    <property type="molecule type" value="Genomic_DNA"/>
</dbReference>
<organism evidence="1 2">
    <name type="scientific">Paraburkholderia dilworthii</name>
    <dbReference type="NCBI Taxonomy" id="948106"/>
    <lineage>
        <taxon>Bacteria</taxon>
        <taxon>Pseudomonadati</taxon>
        <taxon>Pseudomonadota</taxon>
        <taxon>Betaproteobacteria</taxon>
        <taxon>Burkholderiales</taxon>
        <taxon>Burkholderiaceae</taxon>
        <taxon>Paraburkholderia</taxon>
    </lineage>
</organism>
<protein>
    <submittedName>
        <fullName evidence="1">Uncharacterized protein</fullName>
    </submittedName>
</protein>
<dbReference type="RefSeq" id="WP_408212512.1">
    <property type="nucleotide sequence ID" value="NZ_JAQQBZ010000007.1"/>
</dbReference>